<dbReference type="InterPro" id="IPR001466">
    <property type="entry name" value="Beta-lactam-related"/>
</dbReference>
<feature type="chain" id="PRO_5030160517" description="Beta-lactamase-related domain-containing protein" evidence="1">
    <location>
        <begin position="26"/>
        <end position="428"/>
    </location>
</feature>
<dbReference type="SUPFAM" id="SSF56601">
    <property type="entry name" value="beta-lactamase/transpeptidase-like"/>
    <property type="match status" value="1"/>
</dbReference>
<dbReference type="EMBL" id="HBGW01025929">
    <property type="protein sequence ID" value="CAD9543131.1"/>
    <property type="molecule type" value="Transcribed_RNA"/>
</dbReference>
<reference evidence="3" key="1">
    <citation type="submission" date="2021-01" db="EMBL/GenBank/DDBJ databases">
        <authorList>
            <person name="Corre E."/>
            <person name="Pelletier E."/>
            <person name="Niang G."/>
            <person name="Scheremetjew M."/>
            <person name="Finn R."/>
            <person name="Kale V."/>
            <person name="Holt S."/>
            <person name="Cochrane G."/>
            <person name="Meng A."/>
            <person name="Brown T."/>
            <person name="Cohen L."/>
        </authorList>
    </citation>
    <scope>NUCLEOTIDE SEQUENCE</scope>
    <source>
        <strain evidence="3">RCC3387</strain>
    </source>
</reference>
<dbReference type="PANTHER" id="PTHR46825:SF9">
    <property type="entry name" value="BETA-LACTAMASE-RELATED DOMAIN-CONTAINING PROTEIN"/>
    <property type="match status" value="1"/>
</dbReference>
<proteinExistence type="predicted"/>
<dbReference type="PANTHER" id="PTHR46825">
    <property type="entry name" value="D-ALANYL-D-ALANINE-CARBOXYPEPTIDASE/ENDOPEPTIDASE AMPH"/>
    <property type="match status" value="1"/>
</dbReference>
<dbReference type="InterPro" id="IPR012338">
    <property type="entry name" value="Beta-lactam/transpept-like"/>
</dbReference>
<protein>
    <recommendedName>
        <fullName evidence="2">Beta-lactamase-related domain-containing protein</fullName>
    </recommendedName>
</protein>
<evidence type="ECO:0000256" key="1">
    <source>
        <dbReference type="SAM" id="SignalP"/>
    </source>
</evidence>
<sequence>MVRPGNALALAAVLLLRRHVLRAAAQEDLRGVLQRAADGMAAKYNMSVAIAAHSPRFRAAAAAGFIDAGLGLGAPARRASPDDAYVWGSTTKMFTAPAVLQLVERGAVRLTDPVSEHTDAILSHLGGRTLAAHFGEGIRHVQVQHVLRMQSGIPDYDNGNYTMDQFRERSRAFGPVEIMFKYVSPRLEFHPGSQTRYCSTNYVLLGLLLAQHYHKNGTGWSWEAYDQAAIFPAALRKAFPQSKFVTAGPCKLHTPVHGFMESYPGVSLPSQDVWDVSCVGGWTAGNYVGPVAEVASFTHALYNKQAPGVVSAASQKLLTNFTGFPGMPKFYGMGTFSLDWSVGGAEAYGHVGDTYGYQSQTTYFPGLDFVLSVATNVETTTQAQPADATCVAYNALVAAWSGAAAPSCEFKVFGRFLGRCLCSTLLVV</sequence>
<dbReference type="AlphaFoldDB" id="A0A6U6KSB7"/>
<evidence type="ECO:0000259" key="2">
    <source>
        <dbReference type="Pfam" id="PF00144"/>
    </source>
</evidence>
<evidence type="ECO:0000313" key="3">
    <source>
        <dbReference type="EMBL" id="CAD9543131.1"/>
    </source>
</evidence>
<dbReference type="Pfam" id="PF00144">
    <property type="entry name" value="Beta-lactamase"/>
    <property type="match status" value="1"/>
</dbReference>
<organism evidence="3">
    <name type="scientific">Zooxanthella nutricula</name>
    <dbReference type="NCBI Taxonomy" id="1333877"/>
    <lineage>
        <taxon>Eukaryota</taxon>
        <taxon>Sar</taxon>
        <taxon>Alveolata</taxon>
        <taxon>Dinophyceae</taxon>
        <taxon>Peridiniales</taxon>
        <taxon>Peridiniales incertae sedis</taxon>
        <taxon>Zooxanthella</taxon>
    </lineage>
</organism>
<keyword evidence="1" id="KW-0732">Signal</keyword>
<name>A0A6U6KSB7_9DINO</name>
<feature type="signal peptide" evidence="1">
    <location>
        <begin position="1"/>
        <end position="25"/>
    </location>
</feature>
<feature type="domain" description="Beta-lactamase-related" evidence="2">
    <location>
        <begin position="72"/>
        <end position="388"/>
    </location>
</feature>
<accession>A0A6U6KSB7</accession>
<gene>
    <name evidence="3" type="ORF">BRAN1462_LOCUS16483</name>
</gene>
<dbReference type="Gene3D" id="3.40.710.10">
    <property type="entry name" value="DD-peptidase/beta-lactamase superfamily"/>
    <property type="match status" value="1"/>
</dbReference>
<dbReference type="InterPro" id="IPR050491">
    <property type="entry name" value="AmpC-like"/>
</dbReference>